<gene>
    <name evidence="1" type="ORF">CDL15_Pgr012368</name>
</gene>
<dbReference type="Proteomes" id="UP000197138">
    <property type="component" value="Unassembled WGS sequence"/>
</dbReference>
<reference evidence="2" key="1">
    <citation type="journal article" date="2017" name="Plant J.">
        <title>The pomegranate (Punica granatum L.) genome and the genomics of punicalagin biosynthesis.</title>
        <authorList>
            <person name="Qin G."/>
            <person name="Xu C."/>
            <person name="Ming R."/>
            <person name="Tang H."/>
            <person name="Guyot R."/>
            <person name="Kramer E.M."/>
            <person name="Hu Y."/>
            <person name="Yi X."/>
            <person name="Qi Y."/>
            <person name="Xu X."/>
            <person name="Gao Z."/>
            <person name="Pan H."/>
            <person name="Jian J."/>
            <person name="Tian Y."/>
            <person name="Yue Z."/>
            <person name="Xu Y."/>
        </authorList>
    </citation>
    <scope>NUCLEOTIDE SEQUENCE [LARGE SCALE GENOMIC DNA]</scope>
    <source>
        <strain evidence="2">cv. Dabenzi</strain>
    </source>
</reference>
<protein>
    <submittedName>
        <fullName evidence="1">Uncharacterized protein</fullName>
    </submittedName>
</protein>
<organism evidence="1 2">
    <name type="scientific">Punica granatum</name>
    <name type="common">Pomegranate</name>
    <dbReference type="NCBI Taxonomy" id="22663"/>
    <lineage>
        <taxon>Eukaryota</taxon>
        <taxon>Viridiplantae</taxon>
        <taxon>Streptophyta</taxon>
        <taxon>Embryophyta</taxon>
        <taxon>Tracheophyta</taxon>
        <taxon>Spermatophyta</taxon>
        <taxon>Magnoliopsida</taxon>
        <taxon>eudicotyledons</taxon>
        <taxon>Gunneridae</taxon>
        <taxon>Pentapetalae</taxon>
        <taxon>rosids</taxon>
        <taxon>malvids</taxon>
        <taxon>Myrtales</taxon>
        <taxon>Lythraceae</taxon>
        <taxon>Punica</taxon>
    </lineage>
</organism>
<proteinExistence type="predicted"/>
<accession>A0A218WLY5</accession>
<dbReference type="EMBL" id="MTKT01003947">
    <property type="protein sequence ID" value="OWM73805.1"/>
    <property type="molecule type" value="Genomic_DNA"/>
</dbReference>
<name>A0A218WLY5_PUNGR</name>
<evidence type="ECO:0000313" key="2">
    <source>
        <dbReference type="Proteomes" id="UP000197138"/>
    </source>
</evidence>
<dbReference type="AlphaFoldDB" id="A0A218WLY5"/>
<sequence length="82" mass="9511">MHGGPRLLKNPKAWLEVALELLVPAQTHTRREPKGKKMKPRKMVTSREWLCTMKGLLARDFLVTRKRKGRGWPIKGCRHDSP</sequence>
<evidence type="ECO:0000313" key="1">
    <source>
        <dbReference type="EMBL" id="OWM73805.1"/>
    </source>
</evidence>
<comment type="caution">
    <text evidence="1">The sequence shown here is derived from an EMBL/GenBank/DDBJ whole genome shotgun (WGS) entry which is preliminary data.</text>
</comment>